<gene>
    <name evidence="1" type="ORF">CC85DRAFT_299463</name>
</gene>
<dbReference type="OrthoDB" id="2570648at2759"/>
<name>A0A0J1BBM7_9TREE</name>
<evidence type="ECO:0000313" key="2">
    <source>
        <dbReference type="Proteomes" id="UP000053611"/>
    </source>
</evidence>
<evidence type="ECO:0000313" key="1">
    <source>
        <dbReference type="EMBL" id="KLT45394.1"/>
    </source>
</evidence>
<dbReference type="AlphaFoldDB" id="A0A0J1BBM7"/>
<dbReference type="RefSeq" id="XP_018281885.1">
    <property type="nucleotide sequence ID" value="XM_018425114.1"/>
</dbReference>
<dbReference type="Proteomes" id="UP000053611">
    <property type="component" value="Unassembled WGS sequence"/>
</dbReference>
<protein>
    <submittedName>
        <fullName evidence="1">Uncharacterized protein</fullName>
    </submittedName>
</protein>
<dbReference type="GeneID" id="28985717"/>
<dbReference type="EMBL" id="KQ087181">
    <property type="protein sequence ID" value="KLT45394.1"/>
    <property type="molecule type" value="Genomic_DNA"/>
</dbReference>
<organism evidence="1 2">
    <name type="scientific">Cutaneotrichosporon oleaginosum</name>
    <dbReference type="NCBI Taxonomy" id="879819"/>
    <lineage>
        <taxon>Eukaryota</taxon>
        <taxon>Fungi</taxon>
        <taxon>Dikarya</taxon>
        <taxon>Basidiomycota</taxon>
        <taxon>Agaricomycotina</taxon>
        <taxon>Tremellomycetes</taxon>
        <taxon>Trichosporonales</taxon>
        <taxon>Trichosporonaceae</taxon>
        <taxon>Cutaneotrichosporon</taxon>
    </lineage>
</organism>
<accession>A0A0J1BBM7</accession>
<reference evidence="1 2" key="1">
    <citation type="submission" date="2015-03" db="EMBL/GenBank/DDBJ databases">
        <title>Genomics and transcriptomics of the oil-accumulating basidiomycete yeast T. oleaginosus allow insights into substrate utilization and the diverse evolutionary trajectories of mating systems in fungi.</title>
        <authorList>
            <consortium name="DOE Joint Genome Institute"/>
            <person name="Kourist R."/>
            <person name="Kracht O."/>
            <person name="Bracharz F."/>
            <person name="Lipzen A."/>
            <person name="Nolan M."/>
            <person name="Ohm R."/>
            <person name="Grigoriev I."/>
            <person name="Sun S."/>
            <person name="Heitman J."/>
            <person name="Bruck T."/>
            <person name="Nowrousian M."/>
        </authorList>
    </citation>
    <scope>NUCLEOTIDE SEQUENCE [LARGE SCALE GENOMIC DNA]</scope>
    <source>
        <strain evidence="1 2">IBC0246</strain>
    </source>
</reference>
<keyword evidence="2" id="KW-1185">Reference proteome</keyword>
<proteinExistence type="predicted"/>
<sequence length="308" mass="34726">MFIPLAAPLMLTAAPSSGPPPLPKNVKITSISEWQYYFNYNYGVFRAPANQGAELERLDIDITYVEPQAPGASKEPLFLPKVAVLILRGGDMIDDDDERMDYLAEVLEAVRPLEFQWLSDTASGGYSPTAHLVHPAVVEAGERWSEKGMLRKLVLQGGFPSSTCPDTTLMNPNKALDFAFRKWSVEEIDWNLDNYTPTACVTIVQHYLLAVNTEYWKGSCKRVPTRALIFTSVPKEALERIRNLPTKIGLPQPAAEWLQDVLFVGYGDNVSRIWGEHPPVDERLYARLRAELLVLQEHRILPMTMLWA</sequence>